<evidence type="ECO:0000313" key="16">
    <source>
        <dbReference type="RefSeq" id="XP_055870242.1"/>
    </source>
</evidence>
<keyword evidence="6 12" id="KW-0812">Transmembrane</keyword>
<evidence type="ECO:0000256" key="5">
    <source>
        <dbReference type="ARBA" id="ARBA00022679"/>
    </source>
</evidence>
<keyword evidence="7" id="KW-0735">Signal-anchor</keyword>
<dbReference type="OrthoDB" id="6046531at2759"/>
<evidence type="ECO:0000259" key="14">
    <source>
        <dbReference type="Pfam" id="PF17039"/>
    </source>
</evidence>
<dbReference type="InterPro" id="IPR038577">
    <property type="entry name" value="GT10-like_C_sf"/>
</dbReference>
<reference evidence="16" key="1">
    <citation type="submission" date="2025-08" db="UniProtKB">
        <authorList>
            <consortium name="RefSeq"/>
        </authorList>
    </citation>
    <scope>IDENTIFICATION</scope>
</reference>
<keyword evidence="5 12" id="KW-0808">Transferase</keyword>
<feature type="transmembrane region" description="Helical" evidence="12">
    <location>
        <begin position="7"/>
        <end position="25"/>
    </location>
</feature>
<dbReference type="GO" id="GO:0032580">
    <property type="term" value="C:Golgi cisterna membrane"/>
    <property type="evidence" value="ECO:0007669"/>
    <property type="project" value="UniProtKB-SubCell"/>
</dbReference>
<dbReference type="Pfam" id="PF17039">
    <property type="entry name" value="Glyco_tran_10_N"/>
    <property type="match status" value="1"/>
</dbReference>
<dbReference type="RefSeq" id="XP_055870242.1">
    <property type="nucleotide sequence ID" value="XM_056014267.1"/>
</dbReference>
<protein>
    <recommendedName>
        <fullName evidence="12">Fucosyltransferase</fullName>
        <ecNumber evidence="12">2.4.1.-</ecNumber>
    </recommendedName>
</protein>
<keyword evidence="8 12" id="KW-1133">Transmembrane helix</keyword>
<keyword evidence="9 12" id="KW-0333">Golgi apparatus</keyword>
<dbReference type="Pfam" id="PF00852">
    <property type="entry name" value="Glyco_transf_10"/>
    <property type="match status" value="1"/>
</dbReference>
<dbReference type="AlphaFoldDB" id="A0A9W2Z5P7"/>
<evidence type="ECO:0000313" key="15">
    <source>
        <dbReference type="Proteomes" id="UP001165740"/>
    </source>
</evidence>
<evidence type="ECO:0000256" key="7">
    <source>
        <dbReference type="ARBA" id="ARBA00022968"/>
    </source>
</evidence>
<evidence type="ECO:0000256" key="11">
    <source>
        <dbReference type="ARBA" id="ARBA00023180"/>
    </source>
</evidence>
<accession>A0A9W2Z5P7</accession>
<evidence type="ECO:0000256" key="8">
    <source>
        <dbReference type="ARBA" id="ARBA00022989"/>
    </source>
</evidence>
<gene>
    <name evidence="16" type="primary">LOC106053905</name>
</gene>
<dbReference type="InterPro" id="IPR055270">
    <property type="entry name" value="Glyco_tran_10_C"/>
</dbReference>
<dbReference type="EC" id="2.4.1.-" evidence="12"/>
<dbReference type="PANTHER" id="PTHR48438">
    <property type="entry name" value="ALPHA-(1,3)-FUCOSYLTRANSFERASE C-RELATED"/>
    <property type="match status" value="1"/>
</dbReference>
<dbReference type="Proteomes" id="UP001165740">
    <property type="component" value="Chromosome 16"/>
</dbReference>
<evidence type="ECO:0000256" key="2">
    <source>
        <dbReference type="ARBA" id="ARBA00004922"/>
    </source>
</evidence>
<dbReference type="GeneID" id="106053905"/>
<name>A0A9W2Z5P7_BIOGL</name>
<organism evidence="15 16">
    <name type="scientific">Biomphalaria glabrata</name>
    <name type="common">Bloodfluke planorb</name>
    <name type="synonym">Freshwater snail</name>
    <dbReference type="NCBI Taxonomy" id="6526"/>
    <lineage>
        <taxon>Eukaryota</taxon>
        <taxon>Metazoa</taxon>
        <taxon>Spiralia</taxon>
        <taxon>Lophotrochozoa</taxon>
        <taxon>Mollusca</taxon>
        <taxon>Gastropoda</taxon>
        <taxon>Heterobranchia</taxon>
        <taxon>Euthyneura</taxon>
        <taxon>Panpulmonata</taxon>
        <taxon>Hygrophila</taxon>
        <taxon>Lymnaeoidea</taxon>
        <taxon>Planorbidae</taxon>
        <taxon>Biomphalaria</taxon>
    </lineage>
</organism>
<evidence type="ECO:0000256" key="3">
    <source>
        <dbReference type="ARBA" id="ARBA00008919"/>
    </source>
</evidence>
<evidence type="ECO:0000256" key="9">
    <source>
        <dbReference type="ARBA" id="ARBA00023034"/>
    </source>
</evidence>
<comment type="similarity">
    <text evidence="3 12">Belongs to the glycosyltransferase 10 family.</text>
</comment>
<evidence type="ECO:0000259" key="13">
    <source>
        <dbReference type="Pfam" id="PF00852"/>
    </source>
</evidence>
<dbReference type="SUPFAM" id="SSF53756">
    <property type="entry name" value="UDP-Glycosyltransferase/glycogen phosphorylase"/>
    <property type="match status" value="1"/>
</dbReference>
<keyword evidence="4 12" id="KW-0328">Glycosyltransferase</keyword>
<evidence type="ECO:0000256" key="12">
    <source>
        <dbReference type="RuleBase" id="RU003832"/>
    </source>
</evidence>
<proteinExistence type="inferred from homology"/>
<feature type="domain" description="Fucosyltransferase N-terminal" evidence="14">
    <location>
        <begin position="180"/>
        <end position="263"/>
    </location>
</feature>
<dbReference type="GO" id="GO:0000139">
    <property type="term" value="C:Golgi membrane"/>
    <property type="evidence" value="ECO:0007669"/>
    <property type="project" value="UniProtKB-SubCell"/>
</dbReference>
<keyword evidence="15" id="KW-1185">Reference proteome</keyword>
<comment type="pathway">
    <text evidence="2">Protein modification; protein glycosylation.</text>
</comment>
<dbReference type="Gene3D" id="3.40.50.11660">
    <property type="entry name" value="Glycosyl transferase family 10, C-terminal domain"/>
    <property type="match status" value="1"/>
</dbReference>
<dbReference type="InterPro" id="IPR031481">
    <property type="entry name" value="Glyco_tran_10_N"/>
</dbReference>
<dbReference type="FunFam" id="3.40.50.11660:FF:000004">
    <property type="entry name" value="Glycoprotein 3-alpha-L-fucosyltransferase A"/>
    <property type="match status" value="1"/>
</dbReference>
<feature type="domain" description="Fucosyltransferase C-terminal" evidence="13">
    <location>
        <begin position="283"/>
        <end position="456"/>
    </location>
</feature>
<evidence type="ECO:0000256" key="4">
    <source>
        <dbReference type="ARBA" id="ARBA00022676"/>
    </source>
</evidence>
<evidence type="ECO:0000256" key="6">
    <source>
        <dbReference type="ARBA" id="ARBA00022692"/>
    </source>
</evidence>
<evidence type="ECO:0000256" key="1">
    <source>
        <dbReference type="ARBA" id="ARBA00004323"/>
    </source>
</evidence>
<dbReference type="GO" id="GO:0008417">
    <property type="term" value="F:fucosyltransferase activity"/>
    <property type="evidence" value="ECO:0007669"/>
    <property type="project" value="InterPro"/>
</dbReference>
<dbReference type="PANTHER" id="PTHR48438:SF1">
    <property type="entry name" value="ALPHA-(1,3)-FUCOSYLTRANSFERASE C-RELATED"/>
    <property type="match status" value="1"/>
</dbReference>
<comment type="subcellular location">
    <subcellularLocation>
        <location evidence="1">Golgi apparatus membrane</location>
        <topology evidence="1">Single-pass type II membrane protein</topology>
    </subcellularLocation>
    <subcellularLocation>
        <location evidence="12">Golgi apparatus</location>
        <location evidence="12">Golgi stack membrane</location>
        <topology evidence="12">Single-pass type II membrane protein</topology>
    </subcellularLocation>
</comment>
<keyword evidence="11" id="KW-0325">Glycoprotein</keyword>
<sequence>MILKPRTFFRAIVALFLFSVISYYLQVVKHMNMVDSRFIDRSHGFNQFMLENITNLVAEGKPSSAGVTISLDVLCSQRLFVFCDNEEYQFNFRDIRNRITSEREKGLQKSGNASKSFELFSSQTYNSDLSSGGAEGISSDSTADPYFRINEKLQSGKPVSIHVINPQKWLINDWNRFRCPVNACVYSLGDVSEETDVVLVHGVKLDEGLLPPKRWPGQLYVMYGRESPLHYGGALVEETSSWRYAFNLTSTYRQDSDIFWPYGGLKYSDWTANRSPELERKAQNKTRMVAWLVSNCRAPSLRAEYVAEMKKYVEVDIYGHCGSTSDCPGNDKGVCMDSLLENYKFYLAFENSMCPDYITEKFFKVFHRKLNIVPVVRGGADYDRLLPTGSFINAAWFRTAKDLAVYLKSMSDTTYLTYLHNSQKFRESRSLFVLCRVCDAIILQKTAPKIYDIQTWLQQPCPVPKFS</sequence>
<dbReference type="InterPro" id="IPR001503">
    <property type="entry name" value="Glyco_trans_10"/>
</dbReference>
<evidence type="ECO:0000256" key="10">
    <source>
        <dbReference type="ARBA" id="ARBA00023136"/>
    </source>
</evidence>
<keyword evidence="10 12" id="KW-0472">Membrane</keyword>